<dbReference type="Gene3D" id="1.10.390.10">
    <property type="entry name" value="Neutral Protease Domain 2"/>
    <property type="match status" value="1"/>
</dbReference>
<dbReference type="SUPFAM" id="SSF55486">
    <property type="entry name" value="Metalloproteases ('zincins'), catalytic domain"/>
    <property type="match status" value="1"/>
</dbReference>
<evidence type="ECO:0000259" key="1">
    <source>
        <dbReference type="PROSITE" id="PS50106"/>
    </source>
</evidence>
<dbReference type="PROSITE" id="PS50106">
    <property type="entry name" value="PDZ"/>
    <property type="match status" value="1"/>
</dbReference>
<proteinExistence type="predicted"/>
<dbReference type="InterPro" id="IPR036034">
    <property type="entry name" value="PDZ_sf"/>
</dbReference>
<keyword evidence="3" id="KW-1185">Reference proteome</keyword>
<reference evidence="2" key="1">
    <citation type="submission" date="2021-10" db="EMBL/GenBank/DDBJ databases">
        <title>The complete genome sequence of Leeia sp. TBRC 13508.</title>
        <authorList>
            <person name="Charoenyingcharoen P."/>
            <person name="Yukphan P."/>
        </authorList>
    </citation>
    <scope>NUCLEOTIDE SEQUENCE</scope>
    <source>
        <strain evidence="2">TBRC 13508</strain>
    </source>
</reference>
<dbReference type="InterPro" id="IPR007963">
    <property type="entry name" value="Peptidase_M61_catalytic"/>
</dbReference>
<dbReference type="InterPro" id="IPR027268">
    <property type="entry name" value="Peptidase_M4/M1_CTD_sf"/>
</dbReference>
<dbReference type="Gene3D" id="2.60.40.3650">
    <property type="match status" value="1"/>
</dbReference>
<evidence type="ECO:0000313" key="2">
    <source>
        <dbReference type="EMBL" id="MCB6185343.1"/>
    </source>
</evidence>
<feature type="domain" description="PDZ" evidence="1">
    <location>
        <begin position="497"/>
        <end position="558"/>
    </location>
</feature>
<dbReference type="Pfam" id="PF05299">
    <property type="entry name" value="Peptidase_M61"/>
    <property type="match status" value="1"/>
</dbReference>
<dbReference type="InterPro" id="IPR001478">
    <property type="entry name" value="PDZ"/>
</dbReference>
<dbReference type="SMART" id="SM00228">
    <property type="entry name" value="PDZ"/>
    <property type="match status" value="1"/>
</dbReference>
<evidence type="ECO:0000313" key="3">
    <source>
        <dbReference type="Proteomes" id="UP001165395"/>
    </source>
</evidence>
<comment type="caution">
    <text evidence="2">The sequence shown here is derived from an EMBL/GenBank/DDBJ whole genome shotgun (WGS) entry which is preliminary data.</text>
</comment>
<dbReference type="Proteomes" id="UP001165395">
    <property type="component" value="Unassembled WGS sequence"/>
</dbReference>
<name>A0ABS8DCI5_9NEIS</name>
<dbReference type="InterPro" id="IPR024191">
    <property type="entry name" value="Peptidase_M61"/>
</dbReference>
<dbReference type="Pfam" id="PF13180">
    <property type="entry name" value="PDZ_2"/>
    <property type="match status" value="1"/>
</dbReference>
<sequence>MSLAINYKIFLRQPDAHLLDVELVVNEPNPTGQQLFLPTWIPGSYLIREFSRQIVSIEAVNAAGELVDIQKLEKSTWQVAPVAGALTIRYQVYAFDESVRTAYFDRDRAFINPAAVCLAVVGQEDQPIALTVTPDHTSFFENWQLATGLDYLDNQAAEWSFATLAAKNYDQLVDCPIECGQLDILSFDACGTPHYMVISGGHYGDANRLIQDTKKICETQIRFFADAKDSPRAPYSRYLFLLYLTHDGYGGLEHRNSTALIASRGDMPAFDAEEQPNAGYQQLLGLISHEYFHNWNVKRLKPAAYAPYDLANEAYSRLLWAFEGITSYYDDLMLARSGVISEQLYIETLAKNMTATLRSPGARKQSLEDASFDAWIKYYRQDENSPNALASYYVKGGLFACLLDLTLRQEGKSLDDIMLALWHRVGKFFDESGKGLQESEWESIALDVIGDAYQSFFDTHLRTPSDLITPLLDGLAFMGLTTQLRPVESLADKGGKWVDAVKKPLPAIGMRLGADALGIKVQGVVNGGAGEAAGFHVGDIMIAIDGVKAVHSQLENVLTRLPLDKPVTIHAFRKEKLKTFNLQLRCPAADTVGLKVNQEEHADRKAWLFAK</sequence>
<dbReference type="Gene3D" id="2.30.42.10">
    <property type="match status" value="1"/>
</dbReference>
<dbReference type="Pfam" id="PF17899">
    <property type="entry name" value="Peptidase_M61_N"/>
    <property type="match status" value="1"/>
</dbReference>
<dbReference type="RefSeq" id="WP_227182175.1">
    <property type="nucleotide sequence ID" value="NZ_JAJBZT010000016.1"/>
</dbReference>
<gene>
    <name evidence="2" type="ORF">LIN78_17490</name>
</gene>
<dbReference type="SUPFAM" id="SSF50156">
    <property type="entry name" value="PDZ domain-like"/>
    <property type="match status" value="1"/>
</dbReference>
<accession>A0ABS8DCI5</accession>
<protein>
    <submittedName>
        <fullName evidence="2">PDZ domain-containing protein</fullName>
    </submittedName>
</protein>
<dbReference type="PIRSF" id="PIRSF016493">
    <property type="entry name" value="Glycyl_aminpptds"/>
    <property type="match status" value="1"/>
</dbReference>
<dbReference type="EMBL" id="JAJBZT010000016">
    <property type="protein sequence ID" value="MCB6185343.1"/>
    <property type="molecule type" value="Genomic_DNA"/>
</dbReference>
<organism evidence="2 3">
    <name type="scientific">Leeia speluncae</name>
    <dbReference type="NCBI Taxonomy" id="2884804"/>
    <lineage>
        <taxon>Bacteria</taxon>
        <taxon>Pseudomonadati</taxon>
        <taxon>Pseudomonadota</taxon>
        <taxon>Betaproteobacteria</taxon>
        <taxon>Neisseriales</taxon>
        <taxon>Leeiaceae</taxon>
        <taxon>Leeia</taxon>
    </lineage>
</organism>
<dbReference type="InterPro" id="IPR040756">
    <property type="entry name" value="Peptidase_M61_N"/>
</dbReference>